<dbReference type="InterPro" id="IPR029063">
    <property type="entry name" value="SAM-dependent_MTases_sf"/>
</dbReference>
<dbReference type="Gene3D" id="3.40.50.150">
    <property type="entry name" value="Vaccinia Virus protein VP39"/>
    <property type="match status" value="1"/>
</dbReference>
<dbReference type="RefSeq" id="WP_027304907.1">
    <property type="nucleotide sequence ID" value="NZ_CP020867.1"/>
</dbReference>
<dbReference type="AlphaFoldDB" id="A0A1W6BUB9"/>
<accession>A0A1W6BUB9</accession>
<reference evidence="1 2" key="1">
    <citation type="submission" date="2017-04" db="EMBL/GenBank/DDBJ databases">
        <title>Complete genome sequence of the Campylobacter cuniculorum type strain LMG24588.</title>
        <authorList>
            <person name="Miller W.G."/>
            <person name="Yee E."/>
            <person name="Revez J."/>
            <person name="Bono J.L."/>
            <person name="Rossi M."/>
        </authorList>
    </citation>
    <scope>NUCLEOTIDE SEQUENCE [LARGE SCALE GENOMIC DNA]</scope>
    <source>
        <strain evidence="1 2">LMG 24588</strain>
    </source>
</reference>
<dbReference type="EMBL" id="CP020867">
    <property type="protein sequence ID" value="ARJ55675.1"/>
    <property type="molecule type" value="Genomic_DNA"/>
</dbReference>
<dbReference type="REBASE" id="197298">
    <property type="entry name" value="M.Ccu24588ORF4P"/>
</dbReference>
<dbReference type="SUPFAM" id="SSF53335">
    <property type="entry name" value="S-adenosyl-L-methionine-dependent methyltransferases"/>
    <property type="match status" value="1"/>
</dbReference>
<dbReference type="KEGG" id="ccun:CCUN_0004"/>
<evidence type="ECO:0000313" key="1">
    <source>
        <dbReference type="EMBL" id="ARJ55675.1"/>
    </source>
</evidence>
<organism evidence="1 2">
    <name type="scientific">Campylobacter cuniculorum DSM 23162 = LMG 24588</name>
    <dbReference type="NCBI Taxonomy" id="1121267"/>
    <lineage>
        <taxon>Bacteria</taxon>
        <taxon>Pseudomonadati</taxon>
        <taxon>Campylobacterota</taxon>
        <taxon>Epsilonproteobacteria</taxon>
        <taxon>Campylobacterales</taxon>
        <taxon>Campylobacteraceae</taxon>
        <taxon>Campylobacter</taxon>
    </lineage>
</organism>
<dbReference type="Proteomes" id="UP000192902">
    <property type="component" value="Chromosome"/>
</dbReference>
<evidence type="ECO:0000313" key="2">
    <source>
        <dbReference type="Proteomes" id="UP000192902"/>
    </source>
</evidence>
<sequence length="308" mass="35989">MHTLKYVNGGSMRKNQGNVFDEYFTKPEISKILFEKTKEIISQYENLEKFTWLEPSVGDGCFYKLLPEKRIGIDIHKTAFDTLELNYLEFKLPKKPLIVIGNPPFGHRGVLALEFINHSQNADFVAFILPMFFQSLGKGSIRYRVRDFHLLYEETLPHNAFYLSNGKDKDVKTCFQIWSKNYKNPKNEFSWYRQKEKQEPFAKILKVVTVSLAKNRECGKEWIFHKKPNFYLSSTFFKENSVVKDFSEVKYKSGVAIIYAQNAPKQRLNRIFLKADWNKYSSLATNGCRHIGKSHIFQLLADSGFVDD</sequence>
<dbReference type="STRING" id="1121267.CCUN_0004"/>
<proteinExistence type="predicted"/>
<evidence type="ECO:0008006" key="3">
    <source>
        <dbReference type="Google" id="ProtNLM"/>
    </source>
</evidence>
<name>A0A1W6BUB9_9BACT</name>
<dbReference type="eggNOG" id="COG0827">
    <property type="taxonomic scope" value="Bacteria"/>
</dbReference>
<gene>
    <name evidence="1" type="ORF">CCUN_0004</name>
</gene>
<protein>
    <recommendedName>
        <fullName evidence="3">SAM-dependent methyltransferase</fullName>
    </recommendedName>
</protein>